<dbReference type="Pfam" id="PF00013">
    <property type="entry name" value="KH_1"/>
    <property type="match status" value="4"/>
</dbReference>
<dbReference type="InterPro" id="IPR004087">
    <property type="entry name" value="KH_dom"/>
</dbReference>
<evidence type="ECO:0000313" key="5">
    <source>
        <dbReference type="EMBL" id="EDP44173.1"/>
    </source>
</evidence>
<feature type="compositionally biased region" description="Basic residues" evidence="3">
    <location>
        <begin position="934"/>
        <end position="944"/>
    </location>
</feature>
<evidence type="ECO:0000313" key="6">
    <source>
        <dbReference type="Proteomes" id="UP000008837"/>
    </source>
</evidence>
<feature type="domain" description="K Homology" evidence="4">
    <location>
        <begin position="25"/>
        <end position="119"/>
    </location>
</feature>
<gene>
    <name evidence="5" type="ORF">MGL_1570</name>
</gene>
<dbReference type="PANTHER" id="PTHR10627">
    <property type="entry name" value="SCP160"/>
    <property type="match status" value="1"/>
</dbReference>
<dbReference type="InterPro" id="IPR036612">
    <property type="entry name" value="KH_dom_type_1_sf"/>
</dbReference>
<dbReference type="VEuPathDB" id="FungiDB:MGL_1570"/>
<dbReference type="GO" id="GO:0005737">
    <property type="term" value="C:cytoplasm"/>
    <property type="evidence" value="ECO:0007669"/>
    <property type="project" value="TreeGrafter"/>
</dbReference>
<accession>A8PY14</accession>
<sequence length="974" mass="105467">MFIIKGPTEAAVLEAKRELTLQLAERVTLTMLVPASLRAFVIGAGGKNIRAITDETGVRIHIPPRSTDESAAKEAAMSSSDADADALGDPLLGEQIEITIDGDTFNAHDAQARIQDIVAERTSKITQRLTHVEPAWFPFIHGPRGVRAAQLMSQEGRGEVSVKVPPPQREGVIVVSGERELVPQVVRAIEAQVEDMRRSFRTLSFNISKRQHAFLVGDSAADILASTQCSVELPPVHDSSEAVMIRGPQTQLPHALTAAMDRVNAVAVETMDMRSMHPDADAAHLKRLVQWLITYAPREENVQVFMPRSSAIDNAHAAALVEVVSEDAAAARRIAQTIEHQLRSLDTSSVRMLEIDPLAHGFVIGKKGQHIKAYEARGVDVMLPPEKSGRDDVLLVFRPGQTVSESERVAELDRVCAELVATAAQAADLRTEHLRVPSKYHGAILGHDRTVLNAIIGDDRLLVSLGGRMPVKQVAEPLTEDSIVVRGASEAVARAVAQIQRIAKDAEEDSIVNGFVDELSVPGKFVPHLIGRGGAGITKLREDLGVKLDIAEPDEGASSSAARTKPVPIKIVGRKECVAEAKARLSAQVERLADEVTQTIQVPQDMHGALIGQGGKYVTRLQDKYDVRINFPHGHDARLKPDEVSIRGGRKGVAEARTELLELLEYEKERNNTKVLVLPTRAIARVLGRAGATINQIRLESGADIDVDPQSDAKKPTTMLQLRGSNEAVAAAEAMIQAIVEEVESEAELHVTVPSAFHRHMIGPGGQRLHELIERAGGPSDPKSHTQMVRFPRTNSDQVLVRAPKDLAAKIAAVLESEAQFLASRVVYGAPAPVRLHNQLMARGGRKYTPWQTDLGVQLIMPTWREYAQLGAPVNAADLENAEPATVIKVLGPEEAVRKVVDEIAAIVAANPSSSHSRRQRTRAPASTSSNTHTHTHTHTHAHTHNNTNTNTDSAATANTTAAALNARIDDDDS</sequence>
<feature type="domain" description="K Homology" evidence="4">
    <location>
        <begin position="123"/>
        <end position="194"/>
    </location>
</feature>
<dbReference type="KEGG" id="mgl:MGL_1570"/>
<evidence type="ECO:0000256" key="3">
    <source>
        <dbReference type="SAM" id="MobiDB-lite"/>
    </source>
</evidence>
<feature type="domain" description="K Homology" evidence="4">
    <location>
        <begin position="347"/>
        <end position="421"/>
    </location>
</feature>
<feature type="domain" description="K Homology" evidence="4">
    <location>
        <begin position="199"/>
        <end position="264"/>
    </location>
</feature>
<keyword evidence="1" id="KW-0677">Repeat</keyword>
<keyword evidence="2" id="KW-0694">RNA-binding</keyword>
<feature type="region of interest" description="Disordered" evidence="3">
    <location>
        <begin position="62"/>
        <end position="86"/>
    </location>
</feature>
<organism evidence="5 6">
    <name type="scientific">Malassezia globosa (strain ATCC MYA-4612 / CBS 7966)</name>
    <name type="common">Dandruff-associated fungus</name>
    <dbReference type="NCBI Taxonomy" id="425265"/>
    <lineage>
        <taxon>Eukaryota</taxon>
        <taxon>Fungi</taxon>
        <taxon>Dikarya</taxon>
        <taxon>Basidiomycota</taxon>
        <taxon>Ustilaginomycotina</taxon>
        <taxon>Malasseziomycetes</taxon>
        <taxon>Malasseziales</taxon>
        <taxon>Malasseziaceae</taxon>
        <taxon>Malassezia</taxon>
    </lineage>
</organism>
<dbReference type="PROSITE" id="PS50084">
    <property type="entry name" value="KH_TYPE_1"/>
    <property type="match status" value="5"/>
</dbReference>
<dbReference type="CDD" id="cd22450">
    <property type="entry name" value="KH-I_ScSCP160_rpt5"/>
    <property type="match status" value="1"/>
</dbReference>
<dbReference type="SUPFAM" id="SSF54791">
    <property type="entry name" value="Eukaryotic type KH-domain (KH-domain type I)"/>
    <property type="match status" value="6"/>
</dbReference>
<keyword evidence="6" id="KW-1185">Reference proteome</keyword>
<dbReference type="OrthoDB" id="10027144at2759"/>
<dbReference type="STRING" id="425265.A8PY14"/>
<protein>
    <recommendedName>
        <fullName evidence="4">K Homology domain-containing protein</fullName>
    </recommendedName>
</protein>
<dbReference type="GeneID" id="5855694"/>
<feature type="domain" description="K Homology" evidence="4">
    <location>
        <begin position="428"/>
        <end position="504"/>
    </location>
</feature>
<dbReference type="AlphaFoldDB" id="A8PY14"/>
<comment type="caution">
    <text evidence="5">The sequence shown here is derived from an EMBL/GenBank/DDBJ whole genome shotgun (WGS) entry which is preliminary data.</text>
</comment>
<dbReference type="InParanoid" id="A8PY14"/>
<feature type="domain" description="K Homology" evidence="4">
    <location>
        <begin position="594"/>
        <end position="665"/>
    </location>
</feature>
<dbReference type="InterPro" id="IPR004088">
    <property type="entry name" value="KH_dom_type_1"/>
</dbReference>
<dbReference type="Gene3D" id="3.30.1370.10">
    <property type="entry name" value="K Homology domain, type 1"/>
    <property type="match status" value="8"/>
</dbReference>
<dbReference type="Proteomes" id="UP000008837">
    <property type="component" value="Unassembled WGS sequence"/>
</dbReference>
<feature type="domain" description="K Homology" evidence="4">
    <location>
        <begin position="822"/>
        <end position="909"/>
    </location>
</feature>
<dbReference type="RefSeq" id="XP_001731387.1">
    <property type="nucleotide sequence ID" value="XM_001731335.1"/>
</dbReference>
<dbReference type="GO" id="GO:0003729">
    <property type="term" value="F:mRNA binding"/>
    <property type="evidence" value="ECO:0007669"/>
    <property type="project" value="TreeGrafter"/>
</dbReference>
<dbReference type="SMART" id="SM00322">
    <property type="entry name" value="KH"/>
    <property type="match status" value="10"/>
</dbReference>
<dbReference type="EMBL" id="AAYY01000004">
    <property type="protein sequence ID" value="EDP44173.1"/>
    <property type="molecule type" value="Genomic_DNA"/>
</dbReference>
<evidence type="ECO:0000256" key="1">
    <source>
        <dbReference type="ARBA" id="ARBA00022737"/>
    </source>
</evidence>
<feature type="domain" description="K Homology" evidence="4">
    <location>
        <begin position="745"/>
        <end position="820"/>
    </location>
</feature>
<feature type="domain" description="K Homology" evidence="4">
    <location>
        <begin position="513"/>
        <end position="590"/>
    </location>
</feature>
<name>A8PY14_MALGO</name>
<feature type="compositionally biased region" description="Low complexity" evidence="3">
    <location>
        <begin position="945"/>
        <end position="954"/>
    </location>
</feature>
<reference evidence="5 6" key="1">
    <citation type="journal article" date="2007" name="Proc. Natl. Acad. Sci. U.S.A.">
        <title>Dandruff-associated Malassezia genomes reveal convergent and divergent virulence traits shared with plant and human fungal pathogens.</title>
        <authorList>
            <person name="Xu J."/>
            <person name="Saunders C.W."/>
            <person name="Hu P."/>
            <person name="Grant R.A."/>
            <person name="Boekhout T."/>
            <person name="Kuramae E.E."/>
            <person name="Kronstad J.W."/>
            <person name="Deangelis Y.M."/>
            <person name="Reeder N.L."/>
            <person name="Johnstone K.R."/>
            <person name="Leland M."/>
            <person name="Fieno A.M."/>
            <person name="Begley W.M."/>
            <person name="Sun Y."/>
            <person name="Lacey M.P."/>
            <person name="Chaudhary T."/>
            <person name="Keough T."/>
            <person name="Chu L."/>
            <person name="Sears R."/>
            <person name="Yuan B."/>
            <person name="Dawson T.L.Jr."/>
        </authorList>
    </citation>
    <scope>NUCLEOTIDE SEQUENCE [LARGE SCALE GENOMIC DNA]</scope>
    <source>
        <strain evidence="6">ATCC MYA-4612 / CBS 7966</strain>
    </source>
</reference>
<feature type="region of interest" description="Disordered" evidence="3">
    <location>
        <begin position="911"/>
        <end position="954"/>
    </location>
</feature>
<proteinExistence type="predicted"/>
<dbReference type="OMA" id="WGPNMKP"/>
<dbReference type="FunCoup" id="A8PY14">
    <property type="interactions" value="190"/>
</dbReference>
<evidence type="ECO:0000259" key="4">
    <source>
        <dbReference type="SMART" id="SM00322"/>
    </source>
</evidence>
<dbReference type="PANTHER" id="PTHR10627:SF31">
    <property type="entry name" value="DODECA-SATELLITE-BINDING PROTEIN 1, ISOFORM A"/>
    <property type="match status" value="1"/>
</dbReference>
<evidence type="ECO:0000256" key="2">
    <source>
        <dbReference type="PROSITE-ProRule" id="PRU00117"/>
    </source>
</evidence>
<feature type="domain" description="K Homology" evidence="4">
    <location>
        <begin position="670"/>
        <end position="741"/>
    </location>
</feature>
<dbReference type="CDD" id="cd22408">
    <property type="entry name" value="KH-I_Vigilin_rpt4"/>
    <property type="match status" value="1"/>
</dbReference>